<feature type="compositionally biased region" description="Basic and acidic residues" evidence="4">
    <location>
        <begin position="120"/>
        <end position="131"/>
    </location>
</feature>
<evidence type="ECO:0000256" key="3">
    <source>
        <dbReference type="ARBA" id="ARBA00022833"/>
    </source>
</evidence>
<comment type="caution">
    <text evidence="7">The sequence shown here is derived from an EMBL/GenBank/DDBJ whole genome shotgun (WGS) entry which is preliminary data.</text>
</comment>
<proteinExistence type="predicted"/>
<keyword evidence="8" id="KW-1185">Reference proteome</keyword>
<feature type="region of interest" description="Disordered" evidence="4">
    <location>
        <begin position="103"/>
        <end position="136"/>
    </location>
</feature>
<dbReference type="AlphaFoldDB" id="A0A9W4WKP1"/>
<feature type="domain" description="CHORD" evidence="6">
    <location>
        <begin position="4"/>
        <end position="63"/>
    </location>
</feature>
<evidence type="ECO:0000313" key="7">
    <source>
        <dbReference type="EMBL" id="CAI2169176.1"/>
    </source>
</evidence>
<keyword evidence="3" id="KW-0862">Zinc</keyword>
<dbReference type="Proteomes" id="UP001153678">
    <property type="component" value="Unassembled WGS sequence"/>
</dbReference>
<dbReference type="Pfam" id="PF04968">
    <property type="entry name" value="CHORD"/>
    <property type="match status" value="2"/>
</dbReference>
<evidence type="ECO:0000259" key="5">
    <source>
        <dbReference type="PROSITE" id="PS51203"/>
    </source>
</evidence>
<dbReference type="PROSITE" id="PS51401">
    <property type="entry name" value="CHORD"/>
    <property type="match status" value="2"/>
</dbReference>
<dbReference type="InterPro" id="IPR008978">
    <property type="entry name" value="HSP20-like_chaperone"/>
</dbReference>
<sequence>MPICVHKGCEKPYEEEENDDNACLYHPSPPIFHEGLKGWQCCSRRVTTFDEFLAIPGCTRGRHTDQLEKPPEDTTVTTTLEPKVPVPSTQTATRIENGIEIYDSGPKIPYAQPTPQTITEKPKSKPVPIEKEPEEDDLSIPVVPGTICKRSSCGKKYVDDATSRDLGPEAECVYHPGTPIFHEGSKGWSCCSRKVLEFEEFLKIKGCKKGKHLFVGSGNNDTKVEEEVQCRHDWYQTPTHVILSIFAKKVDKQHSSIIFNEHELNVDLKMPDSKRFKTTYALYQLIEPENSKYEILTTKVELKLKKANGISWPSLRSDEDLGPATTFGVQGGEATVGGKEYTLATDSPLYANK</sequence>
<name>A0A9W4WKP1_9GLOM</name>
<dbReference type="EMBL" id="CAMKVN010000557">
    <property type="protein sequence ID" value="CAI2169176.1"/>
    <property type="molecule type" value="Genomic_DNA"/>
</dbReference>
<dbReference type="InterPro" id="IPR007051">
    <property type="entry name" value="CHORD_dom"/>
</dbReference>
<dbReference type="GO" id="GO:0046872">
    <property type="term" value="F:metal ion binding"/>
    <property type="evidence" value="ECO:0007669"/>
    <property type="project" value="UniProtKB-KW"/>
</dbReference>
<dbReference type="InterPro" id="IPR039790">
    <property type="entry name" value="CHRD1"/>
</dbReference>
<protein>
    <submittedName>
        <fullName evidence="7">18239_t:CDS:1</fullName>
    </submittedName>
</protein>
<dbReference type="PROSITE" id="PS51203">
    <property type="entry name" value="CS"/>
    <property type="match status" value="1"/>
</dbReference>
<dbReference type="OrthoDB" id="1898560at2759"/>
<evidence type="ECO:0000256" key="1">
    <source>
        <dbReference type="ARBA" id="ARBA00022723"/>
    </source>
</evidence>
<evidence type="ECO:0000256" key="4">
    <source>
        <dbReference type="SAM" id="MobiDB-lite"/>
    </source>
</evidence>
<dbReference type="Pfam" id="PF04969">
    <property type="entry name" value="CS"/>
    <property type="match status" value="1"/>
</dbReference>
<keyword evidence="1" id="KW-0479">Metal-binding</keyword>
<dbReference type="CDD" id="cd06466">
    <property type="entry name" value="p23_CS_SGT1_like"/>
    <property type="match status" value="1"/>
</dbReference>
<accession>A0A9W4WKP1</accession>
<dbReference type="SUPFAM" id="SSF49764">
    <property type="entry name" value="HSP20-like chaperones"/>
    <property type="match status" value="1"/>
</dbReference>
<dbReference type="PANTHER" id="PTHR46983">
    <property type="entry name" value="CYSTEINE AND HISTIDINE-RICH DOMAIN-CONTAINING PROTEIN 1"/>
    <property type="match status" value="1"/>
</dbReference>
<feature type="domain" description="CHORD" evidence="6">
    <location>
        <begin position="148"/>
        <end position="212"/>
    </location>
</feature>
<dbReference type="Gene3D" id="4.10.1130.20">
    <property type="match status" value="2"/>
</dbReference>
<reference evidence="7" key="1">
    <citation type="submission" date="2022-08" db="EMBL/GenBank/DDBJ databases">
        <authorList>
            <person name="Kallberg Y."/>
            <person name="Tangrot J."/>
            <person name="Rosling A."/>
        </authorList>
    </citation>
    <scope>NUCLEOTIDE SEQUENCE</scope>
    <source>
        <strain evidence="7">Wild A</strain>
    </source>
</reference>
<evidence type="ECO:0000259" key="6">
    <source>
        <dbReference type="PROSITE" id="PS51401"/>
    </source>
</evidence>
<feature type="domain" description="CS" evidence="5">
    <location>
        <begin position="227"/>
        <end position="316"/>
    </location>
</feature>
<dbReference type="Gene3D" id="2.60.40.790">
    <property type="match status" value="1"/>
</dbReference>
<dbReference type="PANTHER" id="PTHR46983:SF3">
    <property type="entry name" value="CHPADIPLOID STATE MAINTENANCE PROTEIN CHPA"/>
    <property type="match status" value="1"/>
</dbReference>
<keyword evidence="2" id="KW-0677">Repeat</keyword>
<gene>
    <name evidence="7" type="ORF">FWILDA_LOCUS3948</name>
</gene>
<dbReference type="InterPro" id="IPR007052">
    <property type="entry name" value="CS_dom"/>
</dbReference>
<evidence type="ECO:0000313" key="8">
    <source>
        <dbReference type="Proteomes" id="UP001153678"/>
    </source>
</evidence>
<evidence type="ECO:0000256" key="2">
    <source>
        <dbReference type="ARBA" id="ARBA00022737"/>
    </source>
</evidence>
<organism evidence="7 8">
    <name type="scientific">Funneliformis geosporum</name>
    <dbReference type="NCBI Taxonomy" id="1117311"/>
    <lineage>
        <taxon>Eukaryota</taxon>
        <taxon>Fungi</taxon>
        <taxon>Fungi incertae sedis</taxon>
        <taxon>Mucoromycota</taxon>
        <taxon>Glomeromycotina</taxon>
        <taxon>Glomeromycetes</taxon>
        <taxon>Glomerales</taxon>
        <taxon>Glomeraceae</taxon>
        <taxon>Funneliformis</taxon>
    </lineage>
</organism>